<comment type="caution">
    <text evidence="2">The sequence shown here is derived from an EMBL/GenBank/DDBJ whole genome shotgun (WGS) entry which is preliminary data.</text>
</comment>
<organism evidence="2">
    <name type="scientific">marine sediment metagenome</name>
    <dbReference type="NCBI Taxonomy" id="412755"/>
    <lineage>
        <taxon>unclassified sequences</taxon>
        <taxon>metagenomes</taxon>
        <taxon>ecological metagenomes</taxon>
    </lineage>
</organism>
<accession>X0WT21</accession>
<proteinExistence type="predicted"/>
<feature type="compositionally biased region" description="Basic and acidic residues" evidence="1">
    <location>
        <begin position="16"/>
        <end position="31"/>
    </location>
</feature>
<feature type="non-terminal residue" evidence="2">
    <location>
        <position position="1"/>
    </location>
</feature>
<evidence type="ECO:0000313" key="2">
    <source>
        <dbReference type="EMBL" id="GAG34104.1"/>
    </source>
</evidence>
<dbReference type="AlphaFoldDB" id="X0WT21"/>
<feature type="compositionally biased region" description="Polar residues" evidence="1">
    <location>
        <begin position="1"/>
        <end position="14"/>
    </location>
</feature>
<dbReference type="EMBL" id="BARS01048210">
    <property type="protein sequence ID" value="GAG34104.1"/>
    <property type="molecule type" value="Genomic_DNA"/>
</dbReference>
<protein>
    <submittedName>
        <fullName evidence="2">Uncharacterized protein</fullName>
    </submittedName>
</protein>
<name>X0WT21_9ZZZZ</name>
<evidence type="ECO:0000256" key="1">
    <source>
        <dbReference type="SAM" id="MobiDB-lite"/>
    </source>
</evidence>
<sequence length="31" mass="3463">GFPNTVRFSINKTCQGRKEETLPEVEDPGRG</sequence>
<gene>
    <name evidence="2" type="ORF">S01H1_72308</name>
</gene>
<feature type="region of interest" description="Disordered" evidence="1">
    <location>
        <begin position="1"/>
        <end position="31"/>
    </location>
</feature>
<reference evidence="2" key="1">
    <citation type="journal article" date="2014" name="Front. Microbiol.">
        <title>High frequency of phylogenetically diverse reductive dehalogenase-homologous genes in deep subseafloor sedimentary metagenomes.</title>
        <authorList>
            <person name="Kawai M."/>
            <person name="Futagami T."/>
            <person name="Toyoda A."/>
            <person name="Takaki Y."/>
            <person name="Nishi S."/>
            <person name="Hori S."/>
            <person name="Arai W."/>
            <person name="Tsubouchi T."/>
            <person name="Morono Y."/>
            <person name="Uchiyama I."/>
            <person name="Ito T."/>
            <person name="Fujiyama A."/>
            <person name="Inagaki F."/>
            <person name="Takami H."/>
        </authorList>
    </citation>
    <scope>NUCLEOTIDE SEQUENCE</scope>
    <source>
        <strain evidence="2">Expedition CK06-06</strain>
    </source>
</reference>